<organism evidence="1">
    <name type="scientific">Siphoviridae sp. ctUF252</name>
    <dbReference type="NCBI Taxonomy" id="2826350"/>
    <lineage>
        <taxon>Viruses</taxon>
        <taxon>Duplodnaviria</taxon>
        <taxon>Heunggongvirae</taxon>
        <taxon>Uroviricota</taxon>
        <taxon>Caudoviricetes</taxon>
    </lineage>
</organism>
<dbReference type="EMBL" id="BK015173">
    <property type="protein sequence ID" value="DAD94104.1"/>
    <property type="molecule type" value="Genomic_DNA"/>
</dbReference>
<sequence>MDIEDVIEEKYTNWLNCETDELDLTRDTLIQERDYYKARYNELSKIVDSMAKHIYILGDYACLYEECDDNMDRECEDCIKEYFYKKVKETKDNESTRSI</sequence>
<evidence type="ECO:0000313" key="1">
    <source>
        <dbReference type="EMBL" id="DAD94104.1"/>
    </source>
</evidence>
<reference evidence="1" key="1">
    <citation type="journal article" date="2021" name="Proc. Natl. Acad. Sci. U.S.A.">
        <title>A Catalog of Tens of Thousands of Viruses from Human Metagenomes Reveals Hidden Associations with Chronic Diseases.</title>
        <authorList>
            <person name="Tisza M.J."/>
            <person name="Buck C.B."/>
        </authorList>
    </citation>
    <scope>NUCLEOTIDE SEQUENCE</scope>
    <source>
        <strain evidence="1">CtUF252</strain>
    </source>
</reference>
<protein>
    <submittedName>
        <fullName evidence="1">Uncharacterized protein</fullName>
    </submittedName>
</protein>
<proteinExistence type="predicted"/>
<accession>A0A8S5NIQ4</accession>
<name>A0A8S5NIQ4_9CAUD</name>